<dbReference type="AlphaFoldDB" id="A0A830HYS7"/>
<dbReference type="Pfam" id="PF24714">
    <property type="entry name" value="TOR1L1_N"/>
    <property type="match status" value="1"/>
</dbReference>
<accession>A0A830HYS7</accession>
<evidence type="ECO:0000256" key="1">
    <source>
        <dbReference type="SAM" id="MobiDB-lite"/>
    </source>
</evidence>
<dbReference type="EMBL" id="BNJQ01000037">
    <property type="protein sequence ID" value="GHP11963.1"/>
    <property type="molecule type" value="Genomic_DNA"/>
</dbReference>
<dbReference type="InterPro" id="IPR011989">
    <property type="entry name" value="ARM-like"/>
</dbReference>
<proteinExistence type="predicted"/>
<feature type="region of interest" description="Disordered" evidence="1">
    <location>
        <begin position="373"/>
        <end position="474"/>
    </location>
</feature>
<feature type="compositionally biased region" description="Basic and acidic residues" evidence="1">
    <location>
        <begin position="417"/>
        <end position="428"/>
    </location>
</feature>
<name>A0A830HYS7_9CHLO</name>
<evidence type="ECO:0000259" key="2">
    <source>
        <dbReference type="Pfam" id="PF24714"/>
    </source>
</evidence>
<keyword evidence="4" id="KW-1185">Reference proteome</keyword>
<reference evidence="3" key="1">
    <citation type="submission" date="2020-10" db="EMBL/GenBank/DDBJ databases">
        <title>Unveiling of a novel bifunctional photoreceptor, Dualchrome1, isolated from a cosmopolitan green alga.</title>
        <authorList>
            <person name="Suzuki S."/>
            <person name="Kawachi M."/>
        </authorList>
    </citation>
    <scope>NUCLEOTIDE SEQUENCE</scope>
    <source>
        <strain evidence="3">NIES 2893</strain>
    </source>
</reference>
<dbReference type="InterPro" id="IPR016024">
    <property type="entry name" value="ARM-type_fold"/>
</dbReference>
<gene>
    <name evidence="3" type="ORF">PPROV_001069000</name>
</gene>
<evidence type="ECO:0000313" key="3">
    <source>
        <dbReference type="EMBL" id="GHP11963.1"/>
    </source>
</evidence>
<feature type="region of interest" description="Disordered" evidence="1">
    <location>
        <begin position="518"/>
        <end position="555"/>
    </location>
</feature>
<feature type="compositionally biased region" description="Low complexity" evidence="1">
    <location>
        <begin position="457"/>
        <end position="474"/>
    </location>
</feature>
<dbReference type="InterPro" id="IPR057600">
    <property type="entry name" value="TORTIFOLIA1/SINE1-2_N"/>
</dbReference>
<organism evidence="3 4">
    <name type="scientific">Pycnococcus provasolii</name>
    <dbReference type="NCBI Taxonomy" id="41880"/>
    <lineage>
        <taxon>Eukaryota</taxon>
        <taxon>Viridiplantae</taxon>
        <taxon>Chlorophyta</taxon>
        <taxon>Pseudoscourfieldiophyceae</taxon>
        <taxon>Pseudoscourfieldiales</taxon>
        <taxon>Pycnococcaceae</taxon>
        <taxon>Pycnococcus</taxon>
    </lineage>
</organism>
<sequence length="614" mass="63549">MPVSHGPSLVDPRTVRADVLSYLGKCEDKDTCAVASKQLSALASSCAAPETVAAVIYALASETAPQTRKSAGARVAVMRTITTMCDKNAPSQKHIQPHVNKLATLCAACAGATGADASTRTAAADALQAMARHLPSAWIGPDGAGTGGPLLRPVIALAEKKANSRDEAAALLDAAARVVRGMQPALRPEVGVVRAFAKTQTSSSFAAKGSALLALAACGPAAATHAADAIGAPNTAAATARGGLAGVLRHAEDWRERRAAAEAAEVFVLLARDALADVRVPATGGGWCGALEAMAALLVEARHDRVRPVRDAAISAAAALTRAVPGIRIESATPSSARRRGAVNPEFKRAHAWPDEDGSENGIVVMLPPSKNKVEAASAEQEVKEGARQPSPAPDVGLSEEEEEEEEEEEQDDEDVKEEKSQLEHAADNNEPSAAEMESAPLSKEQSAPRRRQWGGAAAPVPSSPLPSSSSYDLPAGMAAAIASAVSEALRPHVAAIERRLSRIEGRVAELEDTVVDLIEERRAPGGVGPSDNEPPPSGPPPQPPLLTRPETPLSRAREVYRDLRALLELAPTDQTDGTAAPTAAILTSAADAFEGAADALASAAPHNHHHQPV</sequence>
<feature type="domain" description="TORTIFOLIA1/SINE1-2 N-terminal" evidence="2">
    <location>
        <begin position="15"/>
        <end position="317"/>
    </location>
</feature>
<protein>
    <recommendedName>
        <fullName evidence="2">TORTIFOLIA1/SINE1-2 N-terminal domain-containing protein</fullName>
    </recommendedName>
</protein>
<dbReference type="SUPFAM" id="SSF48371">
    <property type="entry name" value="ARM repeat"/>
    <property type="match status" value="1"/>
</dbReference>
<evidence type="ECO:0000313" key="4">
    <source>
        <dbReference type="Proteomes" id="UP000660262"/>
    </source>
</evidence>
<dbReference type="Gene3D" id="1.25.10.10">
    <property type="entry name" value="Leucine-rich Repeat Variant"/>
    <property type="match status" value="1"/>
</dbReference>
<comment type="caution">
    <text evidence="3">The sequence shown here is derived from an EMBL/GenBank/DDBJ whole genome shotgun (WGS) entry which is preliminary data.</text>
</comment>
<feature type="compositionally biased region" description="Pro residues" evidence="1">
    <location>
        <begin position="533"/>
        <end position="547"/>
    </location>
</feature>
<dbReference type="Proteomes" id="UP000660262">
    <property type="component" value="Unassembled WGS sequence"/>
</dbReference>
<feature type="compositionally biased region" description="Acidic residues" evidence="1">
    <location>
        <begin position="398"/>
        <end position="416"/>
    </location>
</feature>